<dbReference type="Pfam" id="PF00106">
    <property type="entry name" value="adh_short"/>
    <property type="match status" value="1"/>
</dbReference>
<dbReference type="OrthoDB" id="10253736at2759"/>
<sequence>MLFKRYRPREGIHIDPIFRALQDTILNPCVALALYLIIISVLSSQSVEEDRDRNITGWLRHAAKWVLCVTVAGALLSLNRILNTGSLNNWVTAESQSWGSEIAVITGGSSGIGASVVQQLLEREPDARVVVIDFCPLEFTPPANSKVHCYHCDLSKSDALKAVCERIRTEVGSPTILINSAGLTRGQTITGGKYHDVELTFKTNIIAPFLLVKEFLPAMVGRNHGHIVGISSLSAVITPARLADYGATKQGVLTLQNTLRQELRFEEKAPKVRVTSVVLGFVATPMFKGKTNQSGFLSPLLHVDTVGEAIVDAIVARESRSIWLPGIGGLVAMLAAGPDWLGEMLRNSTQRIRVDYVGRQTTDPDTGGLCKAEEGT</sequence>
<gene>
    <name evidence="5" type="ORF">HMPREF1541_05879</name>
</gene>
<comment type="similarity">
    <text evidence="1 4">Belongs to the short-chain dehydrogenases/reductases (SDR) family.</text>
</comment>
<dbReference type="GeneID" id="19973218"/>
<dbReference type="eggNOG" id="KOG1201">
    <property type="taxonomic scope" value="Eukaryota"/>
</dbReference>
<reference evidence="5 6" key="1">
    <citation type="submission" date="2013-03" db="EMBL/GenBank/DDBJ databases">
        <title>The Genome Sequence of Phialophora europaea CBS 101466.</title>
        <authorList>
            <consortium name="The Broad Institute Genomics Platform"/>
            <person name="Cuomo C."/>
            <person name="de Hoog S."/>
            <person name="Gorbushina A."/>
            <person name="Walker B."/>
            <person name="Young S.K."/>
            <person name="Zeng Q."/>
            <person name="Gargeya S."/>
            <person name="Fitzgerald M."/>
            <person name="Haas B."/>
            <person name="Abouelleil A."/>
            <person name="Allen A.W."/>
            <person name="Alvarado L."/>
            <person name="Arachchi H.M."/>
            <person name="Berlin A.M."/>
            <person name="Chapman S.B."/>
            <person name="Gainer-Dewar J."/>
            <person name="Goldberg J."/>
            <person name="Griggs A."/>
            <person name="Gujja S."/>
            <person name="Hansen M."/>
            <person name="Howarth C."/>
            <person name="Imamovic A."/>
            <person name="Ireland A."/>
            <person name="Larimer J."/>
            <person name="McCowan C."/>
            <person name="Murphy C."/>
            <person name="Pearson M."/>
            <person name="Poon T.W."/>
            <person name="Priest M."/>
            <person name="Roberts A."/>
            <person name="Saif S."/>
            <person name="Shea T."/>
            <person name="Sisk P."/>
            <person name="Sykes S."/>
            <person name="Wortman J."/>
            <person name="Nusbaum C."/>
            <person name="Birren B."/>
        </authorList>
    </citation>
    <scope>NUCLEOTIDE SEQUENCE [LARGE SCALE GENOMIC DNA]</scope>
    <source>
        <strain evidence="5 6">CBS 101466</strain>
    </source>
</reference>
<dbReference type="PROSITE" id="PS00061">
    <property type="entry name" value="ADH_SHORT"/>
    <property type="match status" value="1"/>
</dbReference>
<dbReference type="InParanoid" id="W2RV48"/>
<dbReference type="PRINTS" id="PR00081">
    <property type="entry name" value="GDHRDH"/>
</dbReference>
<organism evidence="5 6">
    <name type="scientific">Cyphellophora europaea (strain CBS 101466)</name>
    <name type="common">Phialophora europaea</name>
    <dbReference type="NCBI Taxonomy" id="1220924"/>
    <lineage>
        <taxon>Eukaryota</taxon>
        <taxon>Fungi</taxon>
        <taxon>Dikarya</taxon>
        <taxon>Ascomycota</taxon>
        <taxon>Pezizomycotina</taxon>
        <taxon>Eurotiomycetes</taxon>
        <taxon>Chaetothyriomycetidae</taxon>
        <taxon>Chaetothyriales</taxon>
        <taxon>Cyphellophoraceae</taxon>
        <taxon>Cyphellophora</taxon>
    </lineage>
</organism>
<evidence type="ECO:0000256" key="2">
    <source>
        <dbReference type="ARBA" id="ARBA00022857"/>
    </source>
</evidence>
<dbReference type="RefSeq" id="XP_008718438.1">
    <property type="nucleotide sequence ID" value="XM_008720216.1"/>
</dbReference>
<dbReference type="GO" id="GO:0016616">
    <property type="term" value="F:oxidoreductase activity, acting on the CH-OH group of donors, NAD or NADP as acceptor"/>
    <property type="evidence" value="ECO:0007669"/>
    <property type="project" value="TreeGrafter"/>
</dbReference>
<dbReference type="InterPro" id="IPR036291">
    <property type="entry name" value="NAD(P)-bd_dom_sf"/>
</dbReference>
<dbReference type="InterPro" id="IPR020904">
    <property type="entry name" value="Sc_DH/Rdtase_CS"/>
</dbReference>
<keyword evidence="3" id="KW-0560">Oxidoreductase</keyword>
<dbReference type="InterPro" id="IPR002347">
    <property type="entry name" value="SDR_fam"/>
</dbReference>
<dbReference type="VEuPathDB" id="FungiDB:HMPREF1541_05879"/>
<evidence type="ECO:0000313" key="5">
    <source>
        <dbReference type="EMBL" id="ETN39653.1"/>
    </source>
</evidence>
<dbReference type="EMBL" id="KB822721">
    <property type="protein sequence ID" value="ETN39653.1"/>
    <property type="molecule type" value="Genomic_DNA"/>
</dbReference>
<dbReference type="PANTHER" id="PTHR24322">
    <property type="entry name" value="PKSB"/>
    <property type="match status" value="1"/>
</dbReference>
<name>W2RV48_CYPE1</name>
<protein>
    <submittedName>
        <fullName evidence="5">Uncharacterized protein</fullName>
    </submittedName>
</protein>
<keyword evidence="2" id="KW-0521">NADP</keyword>
<accession>W2RV48</accession>
<dbReference type="STRING" id="1220924.W2RV48"/>
<dbReference type="HOGENOM" id="CLU_010194_5_0_1"/>
<evidence type="ECO:0000313" key="6">
    <source>
        <dbReference type="Proteomes" id="UP000030752"/>
    </source>
</evidence>
<dbReference type="AlphaFoldDB" id="W2RV48"/>
<proteinExistence type="inferred from homology"/>
<dbReference type="SUPFAM" id="SSF51735">
    <property type="entry name" value="NAD(P)-binding Rossmann-fold domains"/>
    <property type="match status" value="1"/>
</dbReference>
<dbReference type="Proteomes" id="UP000030752">
    <property type="component" value="Unassembled WGS sequence"/>
</dbReference>
<dbReference type="FunCoup" id="W2RV48">
    <property type="interactions" value="592"/>
</dbReference>
<keyword evidence="6" id="KW-1185">Reference proteome</keyword>
<evidence type="ECO:0000256" key="4">
    <source>
        <dbReference type="RuleBase" id="RU000363"/>
    </source>
</evidence>
<dbReference type="PRINTS" id="PR00080">
    <property type="entry name" value="SDRFAMILY"/>
</dbReference>
<evidence type="ECO:0000256" key="1">
    <source>
        <dbReference type="ARBA" id="ARBA00006484"/>
    </source>
</evidence>
<dbReference type="Gene3D" id="3.40.50.720">
    <property type="entry name" value="NAD(P)-binding Rossmann-like Domain"/>
    <property type="match status" value="1"/>
</dbReference>
<dbReference type="PANTHER" id="PTHR24322:SF736">
    <property type="entry name" value="RETINOL DEHYDROGENASE 10"/>
    <property type="match status" value="1"/>
</dbReference>
<evidence type="ECO:0000256" key="3">
    <source>
        <dbReference type="ARBA" id="ARBA00023002"/>
    </source>
</evidence>